<dbReference type="InterPro" id="IPR021858">
    <property type="entry name" value="Fun_TF"/>
</dbReference>
<dbReference type="GO" id="GO:0008270">
    <property type="term" value="F:zinc ion binding"/>
    <property type="evidence" value="ECO:0007669"/>
    <property type="project" value="InterPro"/>
</dbReference>
<feature type="region of interest" description="Disordered" evidence="3">
    <location>
        <begin position="55"/>
        <end position="75"/>
    </location>
</feature>
<dbReference type="InterPro" id="IPR036864">
    <property type="entry name" value="Zn2-C6_fun-type_DNA-bd_sf"/>
</dbReference>
<dbReference type="InterPro" id="IPR001138">
    <property type="entry name" value="Zn2Cys6_DnaBD"/>
</dbReference>
<comment type="caution">
    <text evidence="5">The sequence shown here is derived from an EMBL/GenBank/DDBJ whole genome shotgun (WGS) entry which is preliminary data.</text>
</comment>
<sequence length="460" mass="50991">MEPSQRRRAGCTECKRKKAKCDEKRPSCSRCYKFPHLCSYELSVKSFRVAKRKPANNAKITTQPSSTDETANQQQVALAPSSVVTPNQLISYTDTSDTFETNFLSSPILGDSSEFLFSLPAVSPPRLSISISLPSSPPLRSDPRRIYFQHFVAHTATVYWPLQPDMALSLILPAADLSPCIMGAMIAASSSQLFRMARNPESKSAAISATVECLGNLREAITTPGFGNLGVTILPTTLMLATTCVCAGDTTTFRKHLNGALHIVQRDKSKYSLDPLWWMSLKWLVHLLLMNRLSGLPLPSRQTKGFIDWDYLLTCMPDLGRIDLTSGFSRELVTALNKVCELSEPRCMNIDASGQLRVDELPKDDPKVQTAVKSIISSLQNIDKRSPVHAQLLWPLLAAGCDSTTHAERTIVVETMESMTARGLGSYENVLEFMGDYWKNGGDMRWDLFAKQTGKDLVLF</sequence>
<feature type="domain" description="Zn(2)-C6 fungal-type" evidence="4">
    <location>
        <begin position="10"/>
        <end position="40"/>
    </location>
</feature>
<dbReference type="Pfam" id="PF11951">
    <property type="entry name" value="Fungal_trans_2"/>
    <property type="match status" value="2"/>
</dbReference>
<dbReference type="Gene3D" id="4.10.240.10">
    <property type="entry name" value="Zn(2)-C6 fungal-type DNA-binding domain"/>
    <property type="match status" value="1"/>
</dbReference>
<dbReference type="EMBL" id="JAAOAN010000358">
    <property type="protein sequence ID" value="KAF5709409.1"/>
    <property type="molecule type" value="Genomic_DNA"/>
</dbReference>
<dbReference type="GO" id="GO:0045944">
    <property type="term" value="P:positive regulation of transcription by RNA polymerase II"/>
    <property type="evidence" value="ECO:0007669"/>
    <property type="project" value="TreeGrafter"/>
</dbReference>
<dbReference type="SMART" id="SM00066">
    <property type="entry name" value="GAL4"/>
    <property type="match status" value="1"/>
</dbReference>
<dbReference type="OrthoDB" id="4064873at2759"/>
<proteinExistence type="predicted"/>
<dbReference type="PANTHER" id="PTHR37534:SF43">
    <property type="entry name" value="FINGER DOMAIN PROTEIN, PUTATIVE (AFU_ORTHOLOGUE AFUA_1G01850)-RELATED"/>
    <property type="match status" value="1"/>
</dbReference>
<keyword evidence="2" id="KW-0539">Nucleus</keyword>
<accession>A0A8H6DAA7</accession>
<protein>
    <recommendedName>
        <fullName evidence="4">Zn(2)-C6 fungal-type domain-containing protein</fullName>
    </recommendedName>
</protein>
<evidence type="ECO:0000256" key="1">
    <source>
        <dbReference type="ARBA" id="ARBA00004123"/>
    </source>
</evidence>
<dbReference type="Proteomes" id="UP000544331">
    <property type="component" value="Unassembled WGS sequence"/>
</dbReference>
<comment type="subcellular location">
    <subcellularLocation>
        <location evidence="1">Nucleus</location>
    </subcellularLocation>
</comment>
<dbReference type="CDD" id="cd00067">
    <property type="entry name" value="GAL4"/>
    <property type="match status" value="1"/>
</dbReference>
<dbReference type="GO" id="GO:0000981">
    <property type="term" value="F:DNA-binding transcription factor activity, RNA polymerase II-specific"/>
    <property type="evidence" value="ECO:0007669"/>
    <property type="project" value="InterPro"/>
</dbReference>
<evidence type="ECO:0000259" key="4">
    <source>
        <dbReference type="PROSITE" id="PS50048"/>
    </source>
</evidence>
<dbReference type="PROSITE" id="PS00463">
    <property type="entry name" value="ZN2_CY6_FUNGAL_1"/>
    <property type="match status" value="1"/>
</dbReference>
<dbReference type="PANTHER" id="PTHR37534">
    <property type="entry name" value="TRANSCRIPTIONAL ACTIVATOR PROTEIN UGA3"/>
    <property type="match status" value="1"/>
</dbReference>
<evidence type="ECO:0000256" key="3">
    <source>
        <dbReference type="SAM" id="MobiDB-lite"/>
    </source>
</evidence>
<dbReference type="GO" id="GO:0000976">
    <property type="term" value="F:transcription cis-regulatory region binding"/>
    <property type="evidence" value="ECO:0007669"/>
    <property type="project" value="TreeGrafter"/>
</dbReference>
<evidence type="ECO:0000313" key="6">
    <source>
        <dbReference type="Proteomes" id="UP000544331"/>
    </source>
</evidence>
<dbReference type="PROSITE" id="PS50048">
    <property type="entry name" value="ZN2_CY6_FUNGAL_2"/>
    <property type="match status" value="1"/>
</dbReference>
<organism evidence="5 6">
    <name type="scientific">Fusarium mundagurra</name>
    <dbReference type="NCBI Taxonomy" id="1567541"/>
    <lineage>
        <taxon>Eukaryota</taxon>
        <taxon>Fungi</taxon>
        <taxon>Dikarya</taxon>
        <taxon>Ascomycota</taxon>
        <taxon>Pezizomycotina</taxon>
        <taxon>Sordariomycetes</taxon>
        <taxon>Hypocreomycetidae</taxon>
        <taxon>Hypocreales</taxon>
        <taxon>Nectriaceae</taxon>
        <taxon>Fusarium</taxon>
        <taxon>Fusarium fujikuroi species complex</taxon>
    </lineage>
</organism>
<keyword evidence="6" id="KW-1185">Reference proteome</keyword>
<evidence type="ECO:0000256" key="2">
    <source>
        <dbReference type="ARBA" id="ARBA00023242"/>
    </source>
</evidence>
<evidence type="ECO:0000313" key="5">
    <source>
        <dbReference type="EMBL" id="KAF5709409.1"/>
    </source>
</evidence>
<dbReference type="Pfam" id="PF00172">
    <property type="entry name" value="Zn_clus"/>
    <property type="match status" value="1"/>
</dbReference>
<reference evidence="5 6" key="1">
    <citation type="submission" date="2020-05" db="EMBL/GenBank/DDBJ databases">
        <title>Identification and distribution of gene clusters putatively required for synthesis of sphingolipid metabolism inhibitors in phylogenetically diverse species of the filamentous fungus Fusarium.</title>
        <authorList>
            <person name="Kim H.-S."/>
            <person name="Busman M."/>
            <person name="Brown D.W."/>
            <person name="Divon H."/>
            <person name="Uhlig S."/>
            <person name="Proctor R.H."/>
        </authorList>
    </citation>
    <scope>NUCLEOTIDE SEQUENCE [LARGE SCALE GENOMIC DNA]</scope>
    <source>
        <strain evidence="5 6">NRRL 66235</strain>
    </source>
</reference>
<feature type="compositionally biased region" description="Polar residues" evidence="3">
    <location>
        <begin position="58"/>
        <end position="75"/>
    </location>
</feature>
<dbReference type="GO" id="GO:0005634">
    <property type="term" value="C:nucleus"/>
    <property type="evidence" value="ECO:0007669"/>
    <property type="project" value="UniProtKB-SubCell"/>
</dbReference>
<name>A0A8H6DAA7_9HYPO</name>
<dbReference type="SUPFAM" id="SSF57701">
    <property type="entry name" value="Zn2/Cys6 DNA-binding domain"/>
    <property type="match status" value="1"/>
</dbReference>
<gene>
    <name evidence="5" type="ORF">FMUND_10102</name>
</gene>
<dbReference type="AlphaFoldDB" id="A0A8H6DAA7"/>